<dbReference type="PROSITE" id="PS51257">
    <property type="entry name" value="PROKAR_LIPOPROTEIN"/>
    <property type="match status" value="1"/>
</dbReference>
<keyword evidence="1" id="KW-0175">Coiled coil</keyword>
<dbReference type="SUPFAM" id="SSF48452">
    <property type="entry name" value="TPR-like"/>
    <property type="match status" value="1"/>
</dbReference>
<comment type="caution">
    <text evidence="3">The sequence shown here is derived from an EMBL/GenBank/DDBJ whole genome shotgun (WGS) entry which is preliminary data.</text>
</comment>
<dbReference type="Proteomes" id="UP001232063">
    <property type="component" value="Unassembled WGS sequence"/>
</dbReference>
<accession>A0AAE3UG75</accession>
<organism evidence="3 4">
    <name type="scientific">Xanthocytophaga agilis</name>
    <dbReference type="NCBI Taxonomy" id="3048010"/>
    <lineage>
        <taxon>Bacteria</taxon>
        <taxon>Pseudomonadati</taxon>
        <taxon>Bacteroidota</taxon>
        <taxon>Cytophagia</taxon>
        <taxon>Cytophagales</taxon>
        <taxon>Rhodocytophagaceae</taxon>
        <taxon>Xanthocytophaga</taxon>
    </lineage>
</organism>
<evidence type="ECO:0000313" key="4">
    <source>
        <dbReference type="Proteomes" id="UP001232063"/>
    </source>
</evidence>
<feature type="signal peptide" evidence="2">
    <location>
        <begin position="1"/>
        <end position="19"/>
    </location>
</feature>
<dbReference type="InterPro" id="IPR011990">
    <property type="entry name" value="TPR-like_helical_dom_sf"/>
</dbReference>
<protein>
    <submittedName>
        <fullName evidence="3">Tetratricopeptide repeat protein</fullName>
    </submittedName>
</protein>
<keyword evidence="4" id="KW-1185">Reference proteome</keyword>
<evidence type="ECO:0000256" key="2">
    <source>
        <dbReference type="SAM" id="SignalP"/>
    </source>
</evidence>
<dbReference type="EMBL" id="JASJOU010000012">
    <property type="protein sequence ID" value="MDJ1504598.1"/>
    <property type="molecule type" value="Genomic_DNA"/>
</dbReference>
<dbReference type="RefSeq" id="WP_314516031.1">
    <property type="nucleotide sequence ID" value="NZ_JASJOU010000012.1"/>
</dbReference>
<dbReference type="Gene3D" id="1.25.40.10">
    <property type="entry name" value="Tetratricopeptide repeat domain"/>
    <property type="match status" value="1"/>
</dbReference>
<sequence length="403" mass="47785">MKKLTVTLIALVYSCIVLAQKNVGPPILLENMDMQVVSTHAVNNMYNFKFAEAESEFRWFKFKYPDHPLPYFLMGLSTWWKIMPNEDNEEYDQTFLAYMDTSITKADKLYEENEENTEASFFLAAAYAFKGRLYSDRKDWGKAAWASRNALKYLEKSRSKGDLSPEFLFGDGLYNYYRDWIPENFPALKTILWLFPKGNKEEGIKQLKEVSNNAFYTRTEAQYHLMRIYSVENQLQKAYELSKYLHETFPDNAYFHRYYARSAYAQGRIPEVEKESRSILEKIDQNMPGYEAVSGRYASYYLGYIEYQLHKNTEVAKSLFKKAIAYSELSKAYESAYYHSALITLGKIYYKEENLPEAKKYLEVVVKRAEKKSDQRKEAERYLKDIQKQEKELRKEERRQKRK</sequence>
<dbReference type="AlphaFoldDB" id="A0AAE3UG75"/>
<feature type="coiled-coil region" evidence="1">
    <location>
        <begin position="369"/>
        <end position="403"/>
    </location>
</feature>
<gene>
    <name evidence="3" type="ORF">QNI22_28310</name>
</gene>
<evidence type="ECO:0000256" key="1">
    <source>
        <dbReference type="SAM" id="Coils"/>
    </source>
</evidence>
<name>A0AAE3UG75_9BACT</name>
<keyword evidence="2" id="KW-0732">Signal</keyword>
<reference evidence="3" key="1">
    <citation type="submission" date="2023-05" db="EMBL/GenBank/DDBJ databases">
        <authorList>
            <person name="Zhang X."/>
        </authorList>
    </citation>
    <scope>NUCLEOTIDE SEQUENCE</scope>
    <source>
        <strain evidence="3">BD1B2-1</strain>
    </source>
</reference>
<evidence type="ECO:0000313" key="3">
    <source>
        <dbReference type="EMBL" id="MDJ1504598.1"/>
    </source>
</evidence>
<feature type="chain" id="PRO_5042147287" evidence="2">
    <location>
        <begin position="20"/>
        <end position="403"/>
    </location>
</feature>
<proteinExistence type="predicted"/>